<evidence type="ECO:0000259" key="3">
    <source>
        <dbReference type="SMART" id="SM01008"/>
    </source>
</evidence>
<dbReference type="PANTHER" id="PTHR11908:SF132">
    <property type="entry name" value="ALDEHYDE OXIDASE 1-RELATED"/>
    <property type="match status" value="1"/>
</dbReference>
<gene>
    <name evidence="4" type="ORF">H1W37_09780</name>
</gene>
<dbReference type="InterPro" id="IPR037165">
    <property type="entry name" value="AldOxase/xan_DH_Mopterin-bd_sf"/>
</dbReference>
<dbReference type="SUPFAM" id="SSF54665">
    <property type="entry name" value="CO dehydrogenase molybdoprotein N-domain-like"/>
    <property type="match status" value="1"/>
</dbReference>
<reference evidence="4 5" key="2">
    <citation type="submission" date="2020-08" db="EMBL/GenBank/DDBJ databases">
        <title>Stappia taiwanensis sp. nov., isolated from a coastal thermal spring.</title>
        <authorList>
            <person name="Kampfer P."/>
        </authorList>
    </citation>
    <scope>NUCLEOTIDE SEQUENCE [LARGE SCALE GENOMIC DNA]</scope>
    <source>
        <strain evidence="4 5">DSM 23284</strain>
    </source>
</reference>
<dbReference type="InterPro" id="IPR000674">
    <property type="entry name" value="Ald_Oxase/Xan_DH_a/b"/>
</dbReference>
<dbReference type="InterPro" id="IPR046867">
    <property type="entry name" value="AldOxase/xan_DH_MoCoBD2"/>
</dbReference>
<organism evidence="4 5">
    <name type="scientific">Stappia taiwanensis</name>
    <dbReference type="NCBI Taxonomy" id="992267"/>
    <lineage>
        <taxon>Bacteria</taxon>
        <taxon>Pseudomonadati</taxon>
        <taxon>Pseudomonadota</taxon>
        <taxon>Alphaproteobacteria</taxon>
        <taxon>Hyphomicrobiales</taxon>
        <taxon>Stappiaceae</taxon>
        <taxon>Stappia</taxon>
    </lineage>
</organism>
<name>A0A838XSA3_9HYPH</name>
<dbReference type="GO" id="GO:0005506">
    <property type="term" value="F:iron ion binding"/>
    <property type="evidence" value="ECO:0007669"/>
    <property type="project" value="InterPro"/>
</dbReference>
<protein>
    <submittedName>
        <fullName evidence="4">Xanthine dehydrogenase family protein molybdopterin-binding subunit</fullName>
    </submittedName>
</protein>
<evidence type="ECO:0000313" key="4">
    <source>
        <dbReference type="EMBL" id="MBA4611941.1"/>
    </source>
</evidence>
<feature type="domain" description="Aldehyde oxidase/xanthine dehydrogenase a/b hammerhead" evidence="3">
    <location>
        <begin position="15"/>
        <end position="128"/>
    </location>
</feature>
<dbReference type="InterPro" id="IPR016208">
    <property type="entry name" value="Ald_Oxase/xanthine_DH-like"/>
</dbReference>
<reference evidence="4 5" key="1">
    <citation type="submission" date="2020-07" db="EMBL/GenBank/DDBJ databases">
        <authorList>
            <person name="Li M."/>
        </authorList>
    </citation>
    <scope>NUCLEOTIDE SEQUENCE [LARGE SCALE GENOMIC DNA]</scope>
    <source>
        <strain evidence="4 5">DSM 23284</strain>
    </source>
</reference>
<evidence type="ECO:0000256" key="2">
    <source>
        <dbReference type="ARBA" id="ARBA00023002"/>
    </source>
</evidence>
<sequence length="753" mass="79363">MGEALRRREDRRLVTGQGRYVDDLTPEGCLHLEFVRSQFAHGEIVELDLEEARALDGVVAVFTAADLAGLGAAAINLLIPDVRPQPMHVLAAERVEAVGQPVAAIVATSRAIARDAAQLAGLDIEPLSVASGEDRPEVLTPEVLSHDWRSGDADAAFAAADHVVGVTVEHSLLAPMALEPRAALADWREGRLTAWLSTQTPHRARDDLARMLALPLAQVRVIAPDVGGAFGGKASIYPEDVMVAFAARRLGAPVKWCATRSDDLLAATHGRGATTSGELAVAADGTVLGLRAKLAFQLGSWMPFSAVIPARNAGRILPGPYRVEDIDIGAKGYFANRAAVGIYRGAGRPEATMLMERLMDEAARVLSLDPLEFRRRNLIAADAFPYATPTGETLDSGNYQALVDMARHHAGYDALRARQAELRRDGKIFGIGVSLYIEPCGQGWESATASLCRDGTIIAATGSSAQGQGRETAFSQIVADLMRVSPERVTVRHGDTGESPTGIGALASRSTAIGGGAMVRACEGLLEQIRRAGAELLQCGEDEIVPGDAGVSVASDQGRMATWEALAGHLLGPETGDPKEAALCSSVVFHADGEAWASGCCIASVIIDEDTGTPTIDEVVWVDDAGVVLNPMLVRGQLVGGMAQGLGEALMERIVYDEDGQMLTGSLMDYAVPRAADIPPVRIEKIETPSPTNPLGAKGVGEAGCIGIPAAIVNAVGDALSPFGVRGLQMPLTSERIWRAMHDAAGRRSNVDQ</sequence>
<keyword evidence="5" id="KW-1185">Reference proteome</keyword>
<dbReference type="SUPFAM" id="SSF56003">
    <property type="entry name" value="Molybdenum cofactor-binding domain"/>
    <property type="match status" value="1"/>
</dbReference>
<dbReference type="Pfam" id="PF20256">
    <property type="entry name" value="MoCoBD_2"/>
    <property type="match status" value="1"/>
</dbReference>
<keyword evidence="1" id="KW-0500">Molybdenum</keyword>
<dbReference type="Gene3D" id="3.90.1170.50">
    <property type="entry name" value="Aldehyde oxidase/xanthine dehydrogenase, a/b hammerhead"/>
    <property type="match status" value="1"/>
</dbReference>
<dbReference type="InterPro" id="IPR008274">
    <property type="entry name" value="AldOxase/xan_DH_MoCoBD1"/>
</dbReference>
<dbReference type="AlphaFoldDB" id="A0A838XSA3"/>
<proteinExistence type="predicted"/>
<dbReference type="SMART" id="SM01008">
    <property type="entry name" value="Ald_Xan_dh_C"/>
    <property type="match status" value="1"/>
</dbReference>
<dbReference type="PANTHER" id="PTHR11908">
    <property type="entry name" value="XANTHINE DEHYDROGENASE"/>
    <property type="match status" value="1"/>
</dbReference>
<evidence type="ECO:0000256" key="1">
    <source>
        <dbReference type="ARBA" id="ARBA00022505"/>
    </source>
</evidence>
<dbReference type="GO" id="GO:0016491">
    <property type="term" value="F:oxidoreductase activity"/>
    <property type="evidence" value="ECO:0007669"/>
    <property type="project" value="UniProtKB-KW"/>
</dbReference>
<keyword evidence="2" id="KW-0560">Oxidoreductase</keyword>
<dbReference type="EMBL" id="JACEON010000007">
    <property type="protein sequence ID" value="MBA4611941.1"/>
    <property type="molecule type" value="Genomic_DNA"/>
</dbReference>
<dbReference type="Proteomes" id="UP000559404">
    <property type="component" value="Unassembled WGS sequence"/>
</dbReference>
<dbReference type="Pfam" id="PF01315">
    <property type="entry name" value="Ald_Xan_dh_C"/>
    <property type="match status" value="1"/>
</dbReference>
<evidence type="ECO:0000313" key="5">
    <source>
        <dbReference type="Proteomes" id="UP000559404"/>
    </source>
</evidence>
<accession>A0A838XSA3</accession>
<dbReference type="InterPro" id="IPR036856">
    <property type="entry name" value="Ald_Oxase/Xan_DH_a/b_sf"/>
</dbReference>
<dbReference type="Pfam" id="PF02738">
    <property type="entry name" value="MoCoBD_1"/>
    <property type="match status" value="1"/>
</dbReference>
<dbReference type="Gene3D" id="3.30.365.10">
    <property type="entry name" value="Aldehyde oxidase/xanthine dehydrogenase, molybdopterin binding domain"/>
    <property type="match status" value="4"/>
</dbReference>
<comment type="caution">
    <text evidence="4">The sequence shown here is derived from an EMBL/GenBank/DDBJ whole genome shotgun (WGS) entry which is preliminary data.</text>
</comment>